<evidence type="ECO:0000313" key="2">
    <source>
        <dbReference type="Proteomes" id="UP001277761"/>
    </source>
</evidence>
<organism evidence="1 2">
    <name type="scientific">Patulibacter brassicae</name>
    <dbReference type="NCBI Taxonomy" id="1705717"/>
    <lineage>
        <taxon>Bacteria</taxon>
        <taxon>Bacillati</taxon>
        <taxon>Actinomycetota</taxon>
        <taxon>Thermoleophilia</taxon>
        <taxon>Solirubrobacterales</taxon>
        <taxon>Patulibacteraceae</taxon>
        <taxon>Patulibacter</taxon>
    </lineage>
</organism>
<comment type="caution">
    <text evidence="1">The sequence shown here is derived from an EMBL/GenBank/DDBJ whole genome shotgun (WGS) entry which is preliminary data.</text>
</comment>
<gene>
    <name evidence="1" type="ORF">SK069_01235</name>
</gene>
<dbReference type="InterPro" id="IPR029787">
    <property type="entry name" value="Nucleotide_cyclase"/>
</dbReference>
<name>A0ABU4VEI9_9ACTN</name>
<dbReference type="EMBL" id="JAXAVX010000001">
    <property type="protein sequence ID" value="MDX8150204.1"/>
    <property type="molecule type" value="Genomic_DNA"/>
</dbReference>
<dbReference type="Gene3D" id="3.30.70.1230">
    <property type="entry name" value="Nucleotide cyclase"/>
    <property type="match status" value="1"/>
</dbReference>
<keyword evidence="2" id="KW-1185">Reference proteome</keyword>
<dbReference type="RefSeq" id="WP_319952356.1">
    <property type="nucleotide sequence ID" value="NZ_JAXAVX010000001.1"/>
</dbReference>
<reference evidence="1 2" key="1">
    <citation type="submission" date="2023-11" db="EMBL/GenBank/DDBJ databases">
        <authorList>
            <person name="Xu M."/>
            <person name="Jiang T."/>
        </authorList>
    </citation>
    <scope>NUCLEOTIDE SEQUENCE [LARGE SCALE GENOMIC DNA]</scope>
    <source>
        <strain evidence="1 2">SD</strain>
    </source>
</reference>
<proteinExistence type="predicted"/>
<protein>
    <submittedName>
        <fullName evidence="1">Uncharacterized protein</fullName>
    </submittedName>
</protein>
<dbReference type="Proteomes" id="UP001277761">
    <property type="component" value="Unassembled WGS sequence"/>
</dbReference>
<accession>A0ABU4VEI9</accession>
<sequence length="168" mass="17652">MTQQTFVFANAPTTQIPALEMTVREALATHDGQHVATIGNVVMLRIARATDAIAICLDTISALDGPGPRLVRCGVDTGLALRVGAGWGGPVVDFAARLAEHASPGQVLATSATRQATGHAQIDFVDLGEHRLGAEAPPTVLYRAYRVADLDRARPATPDTASETPPHQ</sequence>
<evidence type="ECO:0000313" key="1">
    <source>
        <dbReference type="EMBL" id="MDX8150204.1"/>
    </source>
</evidence>
<dbReference type="SUPFAM" id="SSF55073">
    <property type="entry name" value="Nucleotide cyclase"/>
    <property type="match status" value="1"/>
</dbReference>